<protein>
    <submittedName>
        <fullName evidence="5">MerR family transcriptional regulator</fullName>
    </submittedName>
</protein>
<dbReference type="Gene3D" id="3.60.40.10">
    <property type="entry name" value="PPM-type phosphatase domain"/>
    <property type="match status" value="1"/>
</dbReference>
<evidence type="ECO:0000313" key="5">
    <source>
        <dbReference type="EMBL" id="TJZ52186.1"/>
    </source>
</evidence>
<accession>A0A4U0NDV2</accession>
<dbReference type="PANTHER" id="PTHR30204:SF97">
    <property type="entry name" value="MERR FAMILY REGULATORY PROTEIN"/>
    <property type="match status" value="1"/>
</dbReference>
<dbReference type="Proteomes" id="UP000308697">
    <property type="component" value="Unassembled WGS sequence"/>
</dbReference>
<feature type="region of interest" description="Disordered" evidence="2">
    <location>
        <begin position="206"/>
        <end position="237"/>
    </location>
</feature>
<dbReference type="CDD" id="cd00143">
    <property type="entry name" value="PP2Cc"/>
    <property type="match status" value="1"/>
</dbReference>
<dbReference type="PROSITE" id="PS00552">
    <property type="entry name" value="HTH_MERR_1"/>
    <property type="match status" value="1"/>
</dbReference>
<dbReference type="Gene3D" id="1.10.1660.10">
    <property type="match status" value="1"/>
</dbReference>
<feature type="compositionally biased region" description="Basic and acidic residues" evidence="2">
    <location>
        <begin position="214"/>
        <end position="226"/>
    </location>
</feature>
<dbReference type="SUPFAM" id="SSF46955">
    <property type="entry name" value="Putative DNA-binding domain"/>
    <property type="match status" value="1"/>
</dbReference>
<dbReference type="CDD" id="cd01107">
    <property type="entry name" value="HTH_BmrR"/>
    <property type="match status" value="1"/>
</dbReference>
<dbReference type="InterPro" id="IPR009061">
    <property type="entry name" value="DNA-bd_dom_put_sf"/>
</dbReference>
<dbReference type="InterPro" id="IPR000551">
    <property type="entry name" value="MerR-type_HTH_dom"/>
</dbReference>
<dbReference type="SMART" id="SM00422">
    <property type="entry name" value="HTH_MERR"/>
    <property type="match status" value="1"/>
</dbReference>
<evidence type="ECO:0000256" key="2">
    <source>
        <dbReference type="SAM" id="MobiDB-lite"/>
    </source>
</evidence>
<dbReference type="SMART" id="SM00332">
    <property type="entry name" value="PP2Cc"/>
    <property type="match status" value="1"/>
</dbReference>
<feature type="domain" description="PPM-type phosphatase" evidence="4">
    <location>
        <begin position="132"/>
        <end position="380"/>
    </location>
</feature>
<comment type="caution">
    <text evidence="5">The sequence shown here is derived from an EMBL/GenBank/DDBJ whole genome shotgun (WGS) entry which is preliminary data.</text>
</comment>
<evidence type="ECO:0000256" key="1">
    <source>
        <dbReference type="ARBA" id="ARBA00023125"/>
    </source>
</evidence>
<dbReference type="Pfam" id="PF13411">
    <property type="entry name" value="MerR_1"/>
    <property type="match status" value="1"/>
</dbReference>
<proteinExistence type="predicted"/>
<dbReference type="GO" id="GO:0003677">
    <property type="term" value="F:DNA binding"/>
    <property type="evidence" value="ECO:0007669"/>
    <property type="project" value="UniProtKB-KW"/>
</dbReference>
<dbReference type="OrthoDB" id="9801841at2"/>
<dbReference type="PANTHER" id="PTHR30204">
    <property type="entry name" value="REDOX-CYCLING DRUG-SENSING TRANSCRIPTIONAL ACTIVATOR SOXR"/>
    <property type="match status" value="1"/>
</dbReference>
<dbReference type="Pfam" id="PF13672">
    <property type="entry name" value="PP2C_2"/>
    <property type="match status" value="1"/>
</dbReference>
<keyword evidence="1" id="KW-0238">DNA-binding</keyword>
<dbReference type="SUPFAM" id="SSF81606">
    <property type="entry name" value="PP2C-like"/>
    <property type="match status" value="1"/>
</dbReference>
<feature type="domain" description="HTH merR-type" evidence="3">
    <location>
        <begin position="8"/>
        <end position="78"/>
    </location>
</feature>
<dbReference type="RefSeq" id="WP_136741485.1">
    <property type="nucleotide sequence ID" value="NZ_SUMB01000006.1"/>
</dbReference>
<dbReference type="PROSITE" id="PS51746">
    <property type="entry name" value="PPM_2"/>
    <property type="match status" value="1"/>
</dbReference>
<keyword evidence="6" id="KW-1185">Reference proteome</keyword>
<gene>
    <name evidence="5" type="ORF">FCH28_20395</name>
</gene>
<dbReference type="InterPro" id="IPR036457">
    <property type="entry name" value="PPM-type-like_dom_sf"/>
</dbReference>
<dbReference type="EMBL" id="SUMB01000006">
    <property type="protein sequence ID" value="TJZ52186.1"/>
    <property type="molecule type" value="Genomic_DNA"/>
</dbReference>
<evidence type="ECO:0000313" key="6">
    <source>
        <dbReference type="Proteomes" id="UP000308697"/>
    </source>
</evidence>
<evidence type="ECO:0000259" key="4">
    <source>
        <dbReference type="PROSITE" id="PS51746"/>
    </source>
</evidence>
<dbReference type="SMART" id="SM00331">
    <property type="entry name" value="PP2C_SIG"/>
    <property type="match status" value="1"/>
</dbReference>
<sequence length="383" mass="40788">MVGERDTLLTIGAFARASRLSPKALRLYDELGLLTPARVDPVNGYRRYAPAQLERARLVAWLRRLGMPLARIREVCELAPRPAAEAVAAYWAQVEADTAARRDLAAFLVDQLSRKDTVMTEPNHQPTPLTMRYAALSNRGLVRPSNQDAAYAGPRLLAVADGCGPGGGPAAAAAIAELTSLEDTDLTSADLLDVLEEAARRANRAVLSGANEGNEAHEANEGKGEDESNDGNGANATGSTLTALLRSGSRLALLHVGDSRAYVLRDSGLFRITHDHSLVQSLIDEGRLTPEEAPSHPQRALLLRALGGSDEFAPDLQLLEARPGERYLLCTDGLYGTVPNETIRTTLAAADSPEQAVWDLVTLAHEAGAPDNVACVVAETVAA</sequence>
<reference evidence="5 6" key="1">
    <citation type="submission" date="2019-04" db="EMBL/GenBank/DDBJ databases">
        <title>Streptomyces piniterrae sp. nov., a heliquinomycin-producing actinomycete isolated from rhizosphere soil of Pinus yunnanensis.</title>
        <authorList>
            <person name="Zhuang X."/>
            <person name="Zhao J."/>
        </authorList>
    </citation>
    <scope>NUCLEOTIDE SEQUENCE [LARGE SCALE GENOMIC DNA]</scope>
    <source>
        <strain evidence="6">jys28</strain>
    </source>
</reference>
<organism evidence="5 6">
    <name type="scientific">Streptomyces piniterrae</name>
    <dbReference type="NCBI Taxonomy" id="2571125"/>
    <lineage>
        <taxon>Bacteria</taxon>
        <taxon>Bacillati</taxon>
        <taxon>Actinomycetota</taxon>
        <taxon>Actinomycetes</taxon>
        <taxon>Kitasatosporales</taxon>
        <taxon>Streptomycetaceae</taxon>
        <taxon>Streptomyces</taxon>
    </lineage>
</organism>
<dbReference type="InterPro" id="IPR047057">
    <property type="entry name" value="MerR_fam"/>
</dbReference>
<evidence type="ECO:0000259" key="3">
    <source>
        <dbReference type="PROSITE" id="PS50937"/>
    </source>
</evidence>
<name>A0A4U0NDV2_9ACTN</name>
<dbReference type="AlphaFoldDB" id="A0A4U0NDV2"/>
<dbReference type="GO" id="GO:0003700">
    <property type="term" value="F:DNA-binding transcription factor activity"/>
    <property type="evidence" value="ECO:0007669"/>
    <property type="project" value="InterPro"/>
</dbReference>
<dbReference type="PROSITE" id="PS50937">
    <property type="entry name" value="HTH_MERR_2"/>
    <property type="match status" value="1"/>
</dbReference>
<dbReference type="InterPro" id="IPR001932">
    <property type="entry name" value="PPM-type_phosphatase-like_dom"/>
</dbReference>